<dbReference type="InterPro" id="IPR020845">
    <property type="entry name" value="AMP-binding_CS"/>
</dbReference>
<dbReference type="PANTHER" id="PTHR44845:SF6">
    <property type="entry name" value="BETA-ALANINE-ACTIVATING ENZYME"/>
    <property type="match status" value="1"/>
</dbReference>
<dbReference type="RefSeq" id="XP_007674325.1">
    <property type="nucleotide sequence ID" value="XM_007676135.1"/>
</dbReference>
<dbReference type="Gene3D" id="3.40.50.720">
    <property type="entry name" value="NAD(P)-binding Rossmann-like Domain"/>
    <property type="match status" value="1"/>
</dbReference>
<dbReference type="SUPFAM" id="SSF56801">
    <property type="entry name" value="Acetyl-CoA synthetase-like"/>
    <property type="match status" value="1"/>
</dbReference>
<evidence type="ECO:0000256" key="2">
    <source>
        <dbReference type="ARBA" id="ARBA00022553"/>
    </source>
</evidence>
<dbReference type="OrthoDB" id="429813at2759"/>
<accession>M2MPA2</accession>
<dbReference type="InterPro" id="IPR013120">
    <property type="entry name" value="FAR_NAD-bd"/>
</dbReference>
<dbReference type="SUPFAM" id="SSF47336">
    <property type="entry name" value="ACP-like"/>
    <property type="match status" value="1"/>
</dbReference>
<keyword evidence="1" id="KW-0596">Phosphopantetheine</keyword>
<dbReference type="InterPro" id="IPR036291">
    <property type="entry name" value="NAD(P)-bd_dom_sf"/>
</dbReference>
<keyword evidence="2" id="KW-0597">Phosphoprotein</keyword>
<dbReference type="PROSITE" id="PS00455">
    <property type="entry name" value="AMP_BINDING"/>
    <property type="match status" value="1"/>
</dbReference>
<proteinExistence type="predicted"/>
<dbReference type="Gene3D" id="1.10.1200.10">
    <property type="entry name" value="ACP-like"/>
    <property type="match status" value="1"/>
</dbReference>
<dbReference type="GO" id="GO:0031177">
    <property type="term" value="F:phosphopantetheine binding"/>
    <property type="evidence" value="ECO:0007669"/>
    <property type="project" value="InterPro"/>
</dbReference>
<evidence type="ECO:0000313" key="5">
    <source>
        <dbReference type="Proteomes" id="UP000011761"/>
    </source>
</evidence>
<dbReference type="SUPFAM" id="SSF51735">
    <property type="entry name" value="NAD(P)-binding Rossmann-fold domains"/>
    <property type="match status" value="1"/>
</dbReference>
<dbReference type="KEGG" id="bcom:BAUCODRAFT_23288"/>
<dbReference type="Proteomes" id="UP000011761">
    <property type="component" value="Unassembled WGS sequence"/>
</dbReference>
<dbReference type="eggNOG" id="KOG1178">
    <property type="taxonomic scope" value="Eukaryota"/>
</dbReference>
<gene>
    <name evidence="4" type="ORF">BAUCODRAFT_23288</name>
</gene>
<dbReference type="GeneID" id="19110007"/>
<dbReference type="PANTHER" id="PTHR44845">
    <property type="entry name" value="CARRIER DOMAIN-CONTAINING PROTEIN"/>
    <property type="match status" value="1"/>
</dbReference>
<dbReference type="InterPro" id="IPR009081">
    <property type="entry name" value="PP-bd_ACP"/>
</dbReference>
<dbReference type="HOGENOM" id="CLU_002220_0_0_1"/>
<protein>
    <recommendedName>
        <fullName evidence="3">Polyketide synthase-like phosphopantetheine-binding domain-containing protein</fullName>
    </recommendedName>
</protein>
<dbReference type="STRING" id="717646.M2MPA2"/>
<feature type="domain" description="Polyketide synthase-like phosphopantetheine-binding" evidence="3">
    <location>
        <begin position="574"/>
        <end position="642"/>
    </location>
</feature>
<dbReference type="InterPro" id="IPR042099">
    <property type="entry name" value="ANL_N_sf"/>
</dbReference>
<keyword evidence="5" id="KW-1185">Reference proteome</keyword>
<organism evidence="4 5">
    <name type="scientific">Baudoinia panamericana (strain UAMH 10762)</name>
    <name type="common">Angels' share fungus</name>
    <name type="synonym">Baudoinia compniacensis (strain UAMH 10762)</name>
    <dbReference type="NCBI Taxonomy" id="717646"/>
    <lineage>
        <taxon>Eukaryota</taxon>
        <taxon>Fungi</taxon>
        <taxon>Dikarya</taxon>
        <taxon>Ascomycota</taxon>
        <taxon>Pezizomycotina</taxon>
        <taxon>Dothideomycetes</taxon>
        <taxon>Dothideomycetidae</taxon>
        <taxon>Mycosphaerellales</taxon>
        <taxon>Teratosphaeriaceae</taxon>
        <taxon>Baudoinia</taxon>
    </lineage>
</organism>
<dbReference type="InterPro" id="IPR020806">
    <property type="entry name" value="PKS_PP-bd"/>
</dbReference>
<dbReference type="InterPro" id="IPR000873">
    <property type="entry name" value="AMP-dep_synth/lig_dom"/>
</dbReference>
<evidence type="ECO:0000256" key="1">
    <source>
        <dbReference type="ARBA" id="ARBA00022450"/>
    </source>
</evidence>
<dbReference type="OMA" id="SSISACM"/>
<evidence type="ECO:0000313" key="4">
    <source>
        <dbReference type="EMBL" id="EMC98541.1"/>
    </source>
</evidence>
<dbReference type="Pfam" id="PF23562">
    <property type="entry name" value="AMP-binding_C_3"/>
    <property type="match status" value="1"/>
</dbReference>
<dbReference type="SMART" id="SM00823">
    <property type="entry name" value="PKS_PP"/>
    <property type="match status" value="1"/>
</dbReference>
<dbReference type="Pfam" id="PF00550">
    <property type="entry name" value="PP-binding"/>
    <property type="match status" value="1"/>
</dbReference>
<dbReference type="EMBL" id="KB445553">
    <property type="protein sequence ID" value="EMC98541.1"/>
    <property type="molecule type" value="Genomic_DNA"/>
</dbReference>
<dbReference type="Pfam" id="PF07993">
    <property type="entry name" value="NAD_binding_4"/>
    <property type="match status" value="1"/>
</dbReference>
<reference evidence="4 5" key="1">
    <citation type="journal article" date="2012" name="PLoS Pathog.">
        <title>Diverse lifestyles and strategies of plant pathogenesis encoded in the genomes of eighteen Dothideomycetes fungi.</title>
        <authorList>
            <person name="Ohm R.A."/>
            <person name="Feau N."/>
            <person name="Henrissat B."/>
            <person name="Schoch C.L."/>
            <person name="Horwitz B.A."/>
            <person name="Barry K.W."/>
            <person name="Condon B.J."/>
            <person name="Copeland A.C."/>
            <person name="Dhillon B."/>
            <person name="Glaser F."/>
            <person name="Hesse C.N."/>
            <person name="Kosti I."/>
            <person name="LaButti K."/>
            <person name="Lindquist E.A."/>
            <person name="Lucas S."/>
            <person name="Salamov A.A."/>
            <person name="Bradshaw R.E."/>
            <person name="Ciuffetti L."/>
            <person name="Hamelin R.C."/>
            <person name="Kema G.H.J."/>
            <person name="Lawrence C."/>
            <person name="Scott J.A."/>
            <person name="Spatafora J.W."/>
            <person name="Turgeon B.G."/>
            <person name="de Wit P.J.G.M."/>
            <person name="Zhong S."/>
            <person name="Goodwin S.B."/>
            <person name="Grigoriev I.V."/>
        </authorList>
    </citation>
    <scope>NUCLEOTIDE SEQUENCE [LARGE SCALE GENOMIC DNA]</scope>
    <source>
        <strain evidence="4 5">UAMH 10762</strain>
    </source>
</reference>
<dbReference type="Pfam" id="PF00501">
    <property type="entry name" value="AMP-binding"/>
    <property type="match status" value="1"/>
</dbReference>
<sequence>MDERVLPSEDEIKTYYWEHGHPWSDTYDNPDLISLPSLLQYNANRRPEQVAFLRPLKDSFVKVTWREFNSAVNTLARHYSSALDVQLNEAIKVDQQPTVALLGTGHTIGYFATQLALLKLGIRVLLLSPSNADVATNHLLTVCNAVAVVSQANLQSAVHGLHVVELVPFEQSIAHGANDVSILAYNARDVWNSHSLIIHSSGTTGLPKPIIHTHRSLMLIARMYRLFPDFAINNWYLAFPLFHIAGISIALSGLPNGLTLSFPPENWPPAPGSILSAWKQLAKLGFPVDCLHCAPAVIQDLYEYITTTGNDFSPLVDLKVLQPGGAALNLPMVNKLIQVGVNVKTTYGSTEIGPPMRSIPHTRQNPHCYRVRNLYPEDEHYKMEALGDGLYEPVVYRGFPLAAELWLAPDAPNPYRTNDLFTEEPLGSGLYVLQGRKDDLLVHTNGEKTNALPLQMALDSCPQIVKAAVFGSGRPCVAALIQPSTTVLTAGDRECIFAAVESSSVLFPAHSRIARSMVHILGQGETLPVTPKGSVRRKEAERIYSAALNGMYERLENGDQHDHSVSVEAAYSDQEYILACVEQALGRQGLRSNANLYRLGLDSQKAVMLRSKLMKRFGRFPLHFIFEYPSVEALRNKLVDQVSSEAGITAPNRHHDWVRQAIDRYTTEIMSWSEPLATPPATPGEEVVYLTGATGALGNALLECFVANPTIEKVYCAIRGSSDRLRSSMIQRGYSSAVVNSAKLHVVPYSMADLHLGLGEDLYAQLAAKVTTVVHNAWKMDFNVPVTEFDGDCLQGTVRLMHFASTGRRKMFAFSSSVATHLGPAASGSEVAETEAINEPSLALDTGYAQSKFIIEIVLQAFARNTGLSTKAFRIGQLCGHSKHGSWNESEMFPIMFTTGLKQLKAIPTFTAQSVDWLPVDICAKAMSDILAGGKAEEPTHDHICMVHNLVNPRPISWTDFLDCLTTAYGESIQRVSMAEWVAGLYKLSEAGVVSPGMKLIGFFESMAQTPTQSCAVFATSRSEKLSGALASAPCIDTSLMHLYLQKWKETGFL</sequence>
<dbReference type="InterPro" id="IPR036736">
    <property type="entry name" value="ACP-like_sf"/>
</dbReference>
<evidence type="ECO:0000259" key="3">
    <source>
        <dbReference type="SMART" id="SM00823"/>
    </source>
</evidence>
<name>M2MPA2_BAUPA</name>
<dbReference type="AlphaFoldDB" id="M2MPA2"/>
<dbReference type="Gene3D" id="3.40.50.12780">
    <property type="entry name" value="N-terminal domain of ligase-like"/>
    <property type="match status" value="1"/>
</dbReference>